<evidence type="ECO:0000259" key="7">
    <source>
        <dbReference type="Pfam" id="PF00441"/>
    </source>
</evidence>
<evidence type="ECO:0000259" key="9">
    <source>
        <dbReference type="Pfam" id="PF02771"/>
    </source>
</evidence>
<dbReference type="GO" id="GO:0050660">
    <property type="term" value="F:flavin adenine dinucleotide binding"/>
    <property type="evidence" value="ECO:0007669"/>
    <property type="project" value="InterPro"/>
</dbReference>
<dbReference type="InterPro" id="IPR009075">
    <property type="entry name" value="AcylCo_DH/oxidase_C"/>
</dbReference>
<dbReference type="PANTHER" id="PTHR43884:SF12">
    <property type="entry name" value="ISOVALERYL-COA DEHYDROGENASE, MITOCHONDRIAL-RELATED"/>
    <property type="match status" value="1"/>
</dbReference>
<dbReference type="RefSeq" id="WP_366921693.1">
    <property type="nucleotide sequence ID" value="NZ_CP121694.1"/>
</dbReference>
<dbReference type="Gene3D" id="1.20.140.10">
    <property type="entry name" value="Butyryl-CoA Dehydrogenase, subunit A, domain 3"/>
    <property type="match status" value="1"/>
</dbReference>
<dbReference type="Gene3D" id="2.40.110.10">
    <property type="entry name" value="Butyryl-CoA Dehydrogenase, subunit A, domain 2"/>
    <property type="match status" value="1"/>
</dbReference>
<evidence type="ECO:0000259" key="8">
    <source>
        <dbReference type="Pfam" id="PF02770"/>
    </source>
</evidence>
<dbReference type="FunFam" id="2.40.110.10:FF:000001">
    <property type="entry name" value="Acyl-CoA dehydrogenase, mitochondrial"/>
    <property type="match status" value="1"/>
</dbReference>
<keyword evidence="3 6" id="KW-0285">Flavoprotein</keyword>
<reference evidence="10 11" key="1">
    <citation type="submission" date="2023-04" db="EMBL/GenBank/DDBJ databases">
        <authorList>
            <person name="Hsu D."/>
        </authorList>
    </citation>
    <scope>NUCLEOTIDE SEQUENCE [LARGE SCALE GENOMIC DNA]</scope>
    <source>
        <strain evidence="10 11">MK1</strain>
    </source>
</reference>
<evidence type="ECO:0000256" key="5">
    <source>
        <dbReference type="ARBA" id="ARBA00023002"/>
    </source>
</evidence>
<dbReference type="InterPro" id="IPR006091">
    <property type="entry name" value="Acyl-CoA_Oxase/DH_mid-dom"/>
</dbReference>
<dbReference type="Proteomes" id="UP001329915">
    <property type="component" value="Chromosome"/>
</dbReference>
<dbReference type="AlphaFoldDB" id="A0AAU0UR05"/>
<dbReference type="InterPro" id="IPR013786">
    <property type="entry name" value="AcylCoA_DH/ox_N"/>
</dbReference>
<dbReference type="EMBL" id="CP121694">
    <property type="protein sequence ID" value="WRO22279.1"/>
    <property type="molecule type" value="Genomic_DNA"/>
</dbReference>
<dbReference type="Gene3D" id="1.10.540.10">
    <property type="entry name" value="Acyl-CoA dehydrogenase/oxidase, N-terminal domain"/>
    <property type="match status" value="1"/>
</dbReference>
<sequence length="380" mass="41327">MKLQLNEEQRMMRDMVRNFAEKEIAPWSQEHDHEGQFPTQLISKLAELDLMGIPIPSEYGGAAMDFLSYVLAIEEISRASASLGVILAVHTSVGTFPILNFGSAEQKQKYIPRLASGEIIGAFALTEPNAGSDAAKIKTTAKLEGDHYRLNGSKIFITNAGHAGVYTVLAVTDKNMGVKGISAFIVEKDTVGLKIGPPEKKLGLHSSSTCQIFFEDALVPKGNLLGKEGQGFQIAMSLLDGGRIGIGAQAVGIARAACDAAKNYAGEREQFGQTISDFQAIQFMLADMATNIEAAKMLVYQAAYLKEINMPHSKQASMAKMFAADTAMKVAVDAVQVFGGYGYMQEYPVERFLRDAKATQIYEGTNQIQRIVIARQLLKQ</sequence>
<keyword evidence="5 6" id="KW-0560">Oxidoreductase</keyword>
<feature type="domain" description="Acyl-CoA dehydrogenase/oxidase C-terminal" evidence="7">
    <location>
        <begin position="229"/>
        <end position="378"/>
    </location>
</feature>
<evidence type="ECO:0000256" key="4">
    <source>
        <dbReference type="ARBA" id="ARBA00022827"/>
    </source>
</evidence>
<dbReference type="SUPFAM" id="SSF56645">
    <property type="entry name" value="Acyl-CoA dehydrogenase NM domain-like"/>
    <property type="match status" value="1"/>
</dbReference>
<dbReference type="SUPFAM" id="SSF47203">
    <property type="entry name" value="Acyl-CoA dehydrogenase C-terminal domain-like"/>
    <property type="match status" value="1"/>
</dbReference>
<feature type="domain" description="Acyl-CoA dehydrogenase/oxidase N-terminal" evidence="9">
    <location>
        <begin position="6"/>
        <end position="118"/>
    </location>
</feature>
<dbReference type="PANTHER" id="PTHR43884">
    <property type="entry name" value="ACYL-COA DEHYDROGENASE"/>
    <property type="match status" value="1"/>
</dbReference>
<dbReference type="FunFam" id="1.20.140.10:FF:000004">
    <property type="entry name" value="Acyl-CoA dehydrogenase FadE25"/>
    <property type="match status" value="1"/>
</dbReference>
<evidence type="ECO:0000256" key="2">
    <source>
        <dbReference type="ARBA" id="ARBA00009347"/>
    </source>
</evidence>
<proteinExistence type="inferred from homology"/>
<protein>
    <submittedName>
        <fullName evidence="10">Acyl-CoA dehydrogenase</fullName>
    </submittedName>
</protein>
<gene>
    <name evidence="10" type="ORF">MFMK1_002104</name>
</gene>
<feature type="domain" description="Acyl-CoA oxidase/dehydrogenase middle" evidence="8">
    <location>
        <begin position="122"/>
        <end position="216"/>
    </location>
</feature>
<dbReference type="InterPro" id="IPR037069">
    <property type="entry name" value="AcylCoA_DH/ox_N_sf"/>
</dbReference>
<dbReference type="InterPro" id="IPR006089">
    <property type="entry name" value="Acyl-CoA_DH_CS"/>
</dbReference>
<evidence type="ECO:0000256" key="3">
    <source>
        <dbReference type="ARBA" id="ARBA00022630"/>
    </source>
</evidence>
<dbReference type="InterPro" id="IPR009100">
    <property type="entry name" value="AcylCoA_DH/oxidase_NM_dom_sf"/>
</dbReference>
<dbReference type="Pfam" id="PF02770">
    <property type="entry name" value="Acyl-CoA_dh_M"/>
    <property type="match status" value="1"/>
</dbReference>
<dbReference type="FunFam" id="1.10.540.10:FF:000002">
    <property type="entry name" value="Acyl-CoA dehydrogenase FadE19"/>
    <property type="match status" value="1"/>
</dbReference>
<evidence type="ECO:0000313" key="10">
    <source>
        <dbReference type="EMBL" id="WRO22279.1"/>
    </source>
</evidence>
<dbReference type="CDD" id="cd01158">
    <property type="entry name" value="SCAD_SBCAD"/>
    <property type="match status" value="1"/>
</dbReference>
<dbReference type="GO" id="GO:0003995">
    <property type="term" value="F:acyl-CoA dehydrogenase activity"/>
    <property type="evidence" value="ECO:0007669"/>
    <property type="project" value="InterPro"/>
</dbReference>
<comment type="similarity">
    <text evidence="2 6">Belongs to the acyl-CoA dehydrogenase family.</text>
</comment>
<dbReference type="Pfam" id="PF02771">
    <property type="entry name" value="Acyl-CoA_dh_N"/>
    <property type="match status" value="1"/>
</dbReference>
<evidence type="ECO:0000256" key="1">
    <source>
        <dbReference type="ARBA" id="ARBA00001974"/>
    </source>
</evidence>
<name>A0AAU0UR05_9FIRM</name>
<dbReference type="PIRSF" id="PIRSF016578">
    <property type="entry name" value="HsaA"/>
    <property type="match status" value="1"/>
</dbReference>
<evidence type="ECO:0000256" key="6">
    <source>
        <dbReference type="RuleBase" id="RU362125"/>
    </source>
</evidence>
<keyword evidence="4 6" id="KW-0274">FAD</keyword>
<accession>A0AAU0UR05</accession>
<dbReference type="InterPro" id="IPR036250">
    <property type="entry name" value="AcylCo_DH-like_C"/>
</dbReference>
<evidence type="ECO:0000313" key="11">
    <source>
        <dbReference type="Proteomes" id="UP001329915"/>
    </source>
</evidence>
<keyword evidence="11" id="KW-1185">Reference proteome</keyword>
<comment type="cofactor">
    <cofactor evidence="1 6">
        <name>FAD</name>
        <dbReference type="ChEBI" id="CHEBI:57692"/>
    </cofactor>
</comment>
<dbReference type="Pfam" id="PF00441">
    <property type="entry name" value="Acyl-CoA_dh_1"/>
    <property type="match status" value="1"/>
</dbReference>
<dbReference type="InterPro" id="IPR046373">
    <property type="entry name" value="Acyl-CoA_Oxase/DH_mid-dom_sf"/>
</dbReference>
<dbReference type="PROSITE" id="PS00073">
    <property type="entry name" value="ACYL_COA_DH_2"/>
    <property type="match status" value="1"/>
</dbReference>
<organism evidence="10 11">
    <name type="scientific">Metallumcola ferriviriculae</name>
    <dbReference type="NCBI Taxonomy" id="3039180"/>
    <lineage>
        <taxon>Bacteria</taxon>
        <taxon>Bacillati</taxon>
        <taxon>Bacillota</taxon>
        <taxon>Clostridia</taxon>
        <taxon>Neomoorellales</taxon>
        <taxon>Desulfitibacteraceae</taxon>
        <taxon>Metallumcola</taxon>
    </lineage>
</organism>
<dbReference type="KEGG" id="dbc:MFMK1_002104"/>